<keyword evidence="1" id="KW-1133">Transmembrane helix</keyword>
<keyword evidence="1" id="KW-0472">Membrane</keyword>
<feature type="transmembrane region" description="Helical" evidence="1">
    <location>
        <begin position="41"/>
        <end position="64"/>
    </location>
</feature>
<dbReference type="Gene3D" id="1.10.1760.20">
    <property type="match status" value="1"/>
</dbReference>
<gene>
    <name evidence="2" type="ORF">FM115_08660</name>
</gene>
<feature type="transmembrane region" description="Helical" evidence="1">
    <location>
        <begin position="12"/>
        <end position="29"/>
    </location>
</feature>
<dbReference type="EMBL" id="FUKW01000122">
    <property type="protein sequence ID" value="SJN40750.1"/>
    <property type="molecule type" value="Genomic_DNA"/>
</dbReference>
<evidence type="ECO:0000256" key="1">
    <source>
        <dbReference type="SAM" id="Phobius"/>
    </source>
</evidence>
<evidence type="ECO:0000313" key="2">
    <source>
        <dbReference type="EMBL" id="SJN40750.1"/>
    </source>
</evidence>
<keyword evidence="1" id="KW-0812">Transmembrane</keyword>
<organism evidence="2 3">
    <name type="scientific">Marinilactibacillus psychrotolerans 42ea</name>
    <dbReference type="NCBI Taxonomy" id="1255609"/>
    <lineage>
        <taxon>Bacteria</taxon>
        <taxon>Bacillati</taxon>
        <taxon>Bacillota</taxon>
        <taxon>Bacilli</taxon>
        <taxon>Lactobacillales</taxon>
        <taxon>Carnobacteriaceae</taxon>
        <taxon>Marinilactibacillus</taxon>
    </lineage>
</organism>
<protein>
    <submittedName>
        <fullName evidence="2">Substrate-specific component CbrT of predicted cobalamin ECF transporter</fullName>
    </submittedName>
</protein>
<feature type="transmembrane region" description="Helical" evidence="1">
    <location>
        <begin position="148"/>
        <end position="169"/>
    </location>
</feature>
<dbReference type="RefSeq" id="WP_256971781.1">
    <property type="nucleotide sequence ID" value="NZ_FUKW01000122.1"/>
</dbReference>
<accession>A0A1R4K8V8</accession>
<evidence type="ECO:0000313" key="3">
    <source>
        <dbReference type="Proteomes" id="UP000195611"/>
    </source>
</evidence>
<dbReference type="Proteomes" id="UP000195611">
    <property type="component" value="Unassembled WGS sequence"/>
</dbReference>
<reference evidence="2 3" key="1">
    <citation type="submission" date="2017-02" db="EMBL/GenBank/DDBJ databases">
        <authorList>
            <person name="Peterson S.W."/>
        </authorList>
    </citation>
    <scope>NUCLEOTIDE SEQUENCE [LARGE SCALE GENOMIC DNA]</scope>
    <source>
        <strain evidence="2 3">42ea</strain>
    </source>
</reference>
<feature type="transmembrane region" description="Helical" evidence="1">
    <location>
        <begin position="103"/>
        <end position="128"/>
    </location>
</feature>
<dbReference type="AlphaFoldDB" id="A0A1R4K8V8"/>
<name>A0A1R4K8V8_9LACT</name>
<feature type="transmembrane region" description="Helical" evidence="1">
    <location>
        <begin position="76"/>
        <end position="96"/>
    </location>
</feature>
<sequence length="180" mass="19937">MNRPNVFSAHHLTILGLMIAVTQTSRLFFSFIPNVQPVTVILILLTITFGTVDALIVGIGSVFLSNITLGMGPWTFAQIISFSVIILFTKIFSLCISKVKKPVLFWILFTGMAGILYGIVISIVQAPIYGMTVPSLLGYWLAGVWFDVYHAIGNVVFFLLLYPTLVPLLNKVNQQIKKSQ</sequence>
<proteinExistence type="predicted"/>